<dbReference type="EMBL" id="KF900743">
    <property type="protein sequence ID" value="AIF05547.1"/>
    <property type="molecule type" value="Genomic_DNA"/>
</dbReference>
<evidence type="ECO:0000256" key="1">
    <source>
        <dbReference type="ARBA" id="ARBA00001917"/>
    </source>
</evidence>
<evidence type="ECO:0000313" key="5">
    <source>
        <dbReference type="EMBL" id="AIF05547.1"/>
    </source>
</evidence>
<protein>
    <submittedName>
        <fullName evidence="5">Flavin reductase domain-containing protein</fullName>
    </submittedName>
</protein>
<dbReference type="GO" id="GO:0042602">
    <property type="term" value="F:riboflavin reductase (NADPH) activity"/>
    <property type="evidence" value="ECO:0007669"/>
    <property type="project" value="TreeGrafter"/>
</dbReference>
<dbReference type="Gene3D" id="2.30.110.10">
    <property type="entry name" value="Electron Transport, Fmn-binding Protein, Chain A"/>
    <property type="match status" value="1"/>
</dbReference>
<dbReference type="PANTHER" id="PTHR30466:SF11">
    <property type="entry name" value="FLAVIN-DEPENDENT MONOOXYGENASE, REDUCTASE SUBUNIT HSAB"/>
    <property type="match status" value="1"/>
</dbReference>
<dbReference type="InterPro" id="IPR050268">
    <property type="entry name" value="NADH-dep_flavin_reductase"/>
</dbReference>
<reference evidence="5" key="1">
    <citation type="journal article" date="2014" name="Genome Biol. Evol.">
        <title>Pangenome evidence for extensive interdomain horizontal transfer affecting lineage core and shell genes in uncultured planktonic thaumarchaeota and euryarchaeota.</title>
        <authorList>
            <person name="Deschamps P."/>
            <person name="Zivanovic Y."/>
            <person name="Moreira D."/>
            <person name="Rodriguez-Valera F."/>
            <person name="Lopez-Garcia P."/>
        </authorList>
    </citation>
    <scope>NUCLEOTIDE SEQUENCE</scope>
</reference>
<dbReference type="Pfam" id="PF01613">
    <property type="entry name" value="Flavin_Reduct"/>
    <property type="match status" value="1"/>
</dbReference>
<comment type="cofactor">
    <cofactor evidence="1">
        <name>FMN</name>
        <dbReference type="ChEBI" id="CHEBI:58210"/>
    </cofactor>
</comment>
<evidence type="ECO:0000256" key="2">
    <source>
        <dbReference type="ARBA" id="ARBA00008898"/>
    </source>
</evidence>
<dbReference type="SUPFAM" id="SSF50475">
    <property type="entry name" value="FMN-binding split barrel"/>
    <property type="match status" value="1"/>
</dbReference>
<evidence type="ECO:0000256" key="3">
    <source>
        <dbReference type="ARBA" id="ARBA00023002"/>
    </source>
</evidence>
<name>A0A075GTD2_9EURY</name>
<dbReference type="PANTHER" id="PTHR30466">
    <property type="entry name" value="FLAVIN REDUCTASE"/>
    <property type="match status" value="1"/>
</dbReference>
<dbReference type="InterPro" id="IPR002563">
    <property type="entry name" value="Flavin_Rdtase-like_dom"/>
</dbReference>
<comment type="similarity">
    <text evidence="2">Belongs to the non-flavoprotein flavin reductase family.</text>
</comment>
<proteinExistence type="inferred from homology"/>
<feature type="domain" description="Flavin reductase like" evidence="4">
    <location>
        <begin position="12"/>
        <end position="158"/>
    </location>
</feature>
<sequence length="162" mass="16747">MAVDGDTFRALMRQFPAGVTIVTFDDDGTLGGLTVSSFCSLSLEPPLVLVCIDRGVVSHDAIARAGKFGVSVCSTEQGGLAWDFANPEQDKQALLAATPHSLTDGGVSLLDGCVATMACRVVAAHEAGDHTIYVGQVEAGTVDESREPLAYCRAGLGSFSPA</sequence>
<dbReference type="AlphaFoldDB" id="A0A075GTD2"/>
<evidence type="ECO:0000259" key="4">
    <source>
        <dbReference type="SMART" id="SM00903"/>
    </source>
</evidence>
<dbReference type="GO" id="GO:0010181">
    <property type="term" value="F:FMN binding"/>
    <property type="evidence" value="ECO:0007669"/>
    <property type="project" value="InterPro"/>
</dbReference>
<accession>A0A075GTD2</accession>
<keyword evidence="3" id="KW-0560">Oxidoreductase</keyword>
<organism evidence="5">
    <name type="scientific">uncultured marine group II/III euryarchaeote KM3_185_B03</name>
    <dbReference type="NCBI Taxonomy" id="1457948"/>
    <lineage>
        <taxon>Archaea</taxon>
        <taxon>Methanobacteriati</taxon>
        <taxon>Methanobacteriota</taxon>
        <taxon>environmental samples</taxon>
    </lineage>
</organism>
<dbReference type="InterPro" id="IPR012349">
    <property type="entry name" value="Split_barrel_FMN-bd"/>
</dbReference>
<dbReference type="SMART" id="SM00903">
    <property type="entry name" value="Flavin_Reduct"/>
    <property type="match status" value="1"/>
</dbReference>